<evidence type="ECO:0000313" key="9">
    <source>
        <dbReference type="Proteomes" id="UP001566132"/>
    </source>
</evidence>
<keyword evidence="4" id="KW-1015">Disulfide bond</keyword>
<dbReference type="SMART" id="SM00020">
    <property type="entry name" value="Tryp_SPc"/>
    <property type="match status" value="1"/>
</dbReference>
<dbReference type="PRINTS" id="PR00722">
    <property type="entry name" value="CHYMOTRYPSIN"/>
</dbReference>
<dbReference type="FunFam" id="2.40.10.10:FF:000054">
    <property type="entry name" value="Complement C1r subcomponent"/>
    <property type="match status" value="1"/>
</dbReference>
<dbReference type="PROSITE" id="PS50240">
    <property type="entry name" value="TRYPSIN_DOM"/>
    <property type="match status" value="1"/>
</dbReference>
<dbReference type="PANTHER" id="PTHR24252:SF7">
    <property type="entry name" value="HYALIN"/>
    <property type="match status" value="1"/>
</dbReference>
<organism evidence="8 9">
    <name type="scientific">Hypothenemus hampei</name>
    <name type="common">Coffee berry borer</name>
    <dbReference type="NCBI Taxonomy" id="57062"/>
    <lineage>
        <taxon>Eukaryota</taxon>
        <taxon>Metazoa</taxon>
        <taxon>Ecdysozoa</taxon>
        <taxon>Arthropoda</taxon>
        <taxon>Hexapoda</taxon>
        <taxon>Insecta</taxon>
        <taxon>Pterygota</taxon>
        <taxon>Neoptera</taxon>
        <taxon>Endopterygota</taxon>
        <taxon>Coleoptera</taxon>
        <taxon>Polyphaga</taxon>
        <taxon>Cucujiformia</taxon>
        <taxon>Curculionidae</taxon>
        <taxon>Scolytinae</taxon>
        <taxon>Hypothenemus</taxon>
    </lineage>
</organism>
<dbReference type="InterPro" id="IPR043504">
    <property type="entry name" value="Peptidase_S1_PA_chymotrypsin"/>
</dbReference>
<dbReference type="Gene3D" id="2.40.10.10">
    <property type="entry name" value="Trypsin-like serine proteases"/>
    <property type="match status" value="1"/>
</dbReference>
<dbReference type="InterPro" id="IPR001254">
    <property type="entry name" value="Trypsin_dom"/>
</dbReference>
<evidence type="ECO:0000256" key="6">
    <source>
        <dbReference type="SAM" id="SignalP"/>
    </source>
</evidence>
<keyword evidence="3 6" id="KW-0732">Signal</keyword>
<evidence type="ECO:0000256" key="2">
    <source>
        <dbReference type="ARBA" id="ARBA00022525"/>
    </source>
</evidence>
<evidence type="ECO:0000256" key="5">
    <source>
        <dbReference type="ARBA" id="ARBA00023180"/>
    </source>
</evidence>
<dbReference type="InterPro" id="IPR035976">
    <property type="entry name" value="Sushi/SCR/CCP_sf"/>
</dbReference>
<dbReference type="PROSITE" id="PS00134">
    <property type="entry name" value="TRYPSIN_HIS"/>
    <property type="match status" value="1"/>
</dbReference>
<dbReference type="Proteomes" id="UP001566132">
    <property type="component" value="Unassembled WGS sequence"/>
</dbReference>
<comment type="caution">
    <text evidence="8">The sequence shown here is derived from an EMBL/GenBank/DDBJ whole genome shotgun (WGS) entry which is preliminary data.</text>
</comment>
<keyword evidence="2" id="KW-0964">Secreted</keyword>
<evidence type="ECO:0000256" key="3">
    <source>
        <dbReference type="ARBA" id="ARBA00022729"/>
    </source>
</evidence>
<reference evidence="8 9" key="1">
    <citation type="submission" date="2024-05" db="EMBL/GenBank/DDBJ databases">
        <title>Genetic variation in Jamaican populations of the coffee berry borer (Hypothenemus hampei).</title>
        <authorList>
            <person name="Errbii M."/>
            <person name="Myrie A."/>
        </authorList>
    </citation>
    <scope>NUCLEOTIDE SEQUENCE [LARGE SCALE GENOMIC DNA]</scope>
    <source>
        <strain evidence="8">JA-Hopewell-2020-01-JO</strain>
        <tissue evidence="8">Whole body</tissue>
    </source>
</reference>
<dbReference type="InterPro" id="IPR001314">
    <property type="entry name" value="Peptidase_S1A"/>
</dbReference>
<dbReference type="GO" id="GO:0005576">
    <property type="term" value="C:extracellular region"/>
    <property type="evidence" value="ECO:0007669"/>
    <property type="project" value="UniProtKB-SubCell"/>
</dbReference>
<accession>A0ABD1E6X9</accession>
<dbReference type="InterPro" id="IPR009003">
    <property type="entry name" value="Peptidase_S1_PA"/>
</dbReference>
<dbReference type="Pfam" id="PF00089">
    <property type="entry name" value="Trypsin"/>
    <property type="match status" value="1"/>
</dbReference>
<evidence type="ECO:0000313" key="8">
    <source>
        <dbReference type="EMBL" id="KAL1490318.1"/>
    </source>
</evidence>
<gene>
    <name evidence="8" type="ORF">ABEB36_013033</name>
</gene>
<protein>
    <recommendedName>
        <fullName evidence="7">Peptidase S1 domain-containing protein</fullName>
    </recommendedName>
</protein>
<dbReference type="CDD" id="cd00190">
    <property type="entry name" value="Tryp_SPc"/>
    <property type="match status" value="1"/>
</dbReference>
<comment type="subcellular location">
    <subcellularLocation>
        <location evidence="1">Secreted</location>
    </subcellularLocation>
</comment>
<dbReference type="SUPFAM" id="SSF57535">
    <property type="entry name" value="Complement control module/SCR domain"/>
    <property type="match status" value="1"/>
</dbReference>
<dbReference type="AlphaFoldDB" id="A0ABD1E6X9"/>
<dbReference type="FunFam" id="2.40.10.10:FF:000068">
    <property type="entry name" value="transmembrane protease serine 2"/>
    <property type="match status" value="1"/>
</dbReference>
<keyword evidence="9" id="KW-1185">Reference proteome</keyword>
<proteinExistence type="predicted"/>
<feature type="chain" id="PRO_5044871390" description="Peptidase S1 domain-containing protein" evidence="6">
    <location>
        <begin position="19"/>
        <end position="444"/>
    </location>
</feature>
<name>A0ABD1E6X9_HYPHA</name>
<feature type="signal peptide" evidence="6">
    <location>
        <begin position="1"/>
        <end position="18"/>
    </location>
</feature>
<feature type="domain" description="Peptidase S1" evidence="7">
    <location>
        <begin position="189"/>
        <end position="444"/>
    </location>
</feature>
<dbReference type="EMBL" id="JBDJPC010000010">
    <property type="protein sequence ID" value="KAL1490318.1"/>
    <property type="molecule type" value="Genomic_DNA"/>
</dbReference>
<evidence type="ECO:0000259" key="7">
    <source>
        <dbReference type="PROSITE" id="PS50240"/>
    </source>
</evidence>
<evidence type="ECO:0000256" key="4">
    <source>
        <dbReference type="ARBA" id="ARBA00023157"/>
    </source>
</evidence>
<evidence type="ECO:0000256" key="1">
    <source>
        <dbReference type="ARBA" id="ARBA00004613"/>
    </source>
</evidence>
<dbReference type="InterPro" id="IPR018114">
    <property type="entry name" value="TRYPSIN_HIS"/>
</dbReference>
<dbReference type="PANTHER" id="PTHR24252">
    <property type="entry name" value="ACROSIN-RELATED"/>
    <property type="match status" value="1"/>
</dbReference>
<keyword evidence="5" id="KW-0325">Glycoprotein</keyword>
<sequence>MYLYALYTLLILLKLRWSSNLNTKCYDVVKETKISSICKNPLCISHPKILNFCHHLYENHIKCDYKNIPLALICDGIQHCNNAMDEYPEICKHCQESASFLCLSKNPCSNITMLLDPNNYNIKCFFKNKSISCKELLWPGSQVQISCKSYEKYQILTCQSNGTWDSFPIKCMFTECGLISDDIQMQPMIINGINVERPSSWPWYVSMYHLKSGDNWVFFCSGTILLSNFILTAAHCIWETPENAVKVAAGKFLTDFYVKEPDSQIMNVTRIILHPLYQDSLGNYGSDIALIQLQGHFRFSDYIRPTCINWTLRNVVQDLKDSPIEGKLAGMGITEHGNVSENLRVAEVIVVSHRNCMKNQRYEFKKYVTVSSFCGRSPNRRSVVCNGDSGSGLMVFNAQSSRWYIEGIVSISPKNPHKIICDEHYSTIFTNVGLYVDWIKENIV</sequence>
<dbReference type="SUPFAM" id="SSF50494">
    <property type="entry name" value="Trypsin-like serine proteases"/>
    <property type="match status" value="1"/>
</dbReference>